<keyword evidence="1" id="KW-0175">Coiled coil</keyword>
<name>A0A317PL15_9HYPH</name>
<feature type="coiled-coil region" evidence="1">
    <location>
        <begin position="54"/>
        <end position="96"/>
    </location>
</feature>
<comment type="caution">
    <text evidence="2">The sequence shown here is derived from an EMBL/GenBank/DDBJ whole genome shotgun (WGS) entry which is preliminary data.</text>
</comment>
<dbReference type="Proteomes" id="UP000246352">
    <property type="component" value="Unassembled WGS sequence"/>
</dbReference>
<accession>A0A317PL15</accession>
<protein>
    <submittedName>
        <fullName evidence="2">Uncharacterized protein DUF883</fullName>
    </submittedName>
</protein>
<evidence type="ECO:0000313" key="3">
    <source>
        <dbReference type="Proteomes" id="UP000246352"/>
    </source>
</evidence>
<evidence type="ECO:0000256" key="1">
    <source>
        <dbReference type="SAM" id="Coils"/>
    </source>
</evidence>
<reference evidence="2 3" key="1">
    <citation type="submission" date="2018-05" db="EMBL/GenBank/DDBJ databases">
        <title>Genomic Encyclopedia of Type Strains, Phase IV (KMG-IV): sequencing the most valuable type-strain genomes for metagenomic binning, comparative biology and taxonomic classification.</title>
        <authorList>
            <person name="Goeker M."/>
        </authorList>
    </citation>
    <scope>NUCLEOTIDE SEQUENCE [LARGE SCALE GENOMIC DNA]</scope>
    <source>
        <strain evidence="2 3">DSM 16791</strain>
    </source>
</reference>
<evidence type="ECO:0000313" key="2">
    <source>
        <dbReference type="EMBL" id="PWW01447.1"/>
    </source>
</evidence>
<dbReference type="RefSeq" id="WP_110031262.1">
    <property type="nucleotide sequence ID" value="NZ_QGTR01000002.1"/>
</dbReference>
<organism evidence="2 3">
    <name type="scientific">Hoeflea marina</name>
    <dbReference type="NCBI Taxonomy" id="274592"/>
    <lineage>
        <taxon>Bacteria</taxon>
        <taxon>Pseudomonadati</taxon>
        <taxon>Pseudomonadota</taxon>
        <taxon>Alphaproteobacteria</taxon>
        <taxon>Hyphomicrobiales</taxon>
        <taxon>Rhizobiaceae</taxon>
        <taxon>Hoeflea</taxon>
    </lineage>
</organism>
<gene>
    <name evidence="2" type="ORF">DFR52_102109</name>
</gene>
<dbReference type="OrthoDB" id="8454349at2"/>
<dbReference type="Gene3D" id="1.20.5.1230">
    <property type="entry name" value="Apolipoprotein A-I"/>
    <property type="match status" value="1"/>
</dbReference>
<sequence length="118" mass="12461">MTPPPASASKSAAAAATAADANAAGDDVLNQLELLRQDVTGLGKAIREFGSLKAEEYKERASRLGEEAADTSQQALDQARDSLASLESDLEERIRRKPLKAVAVAAGIGYLFAAFTRR</sequence>
<proteinExistence type="predicted"/>
<dbReference type="EMBL" id="QGTR01000002">
    <property type="protein sequence ID" value="PWW01447.1"/>
    <property type="molecule type" value="Genomic_DNA"/>
</dbReference>
<keyword evidence="3" id="KW-1185">Reference proteome</keyword>
<dbReference type="AlphaFoldDB" id="A0A317PL15"/>